<reference evidence="1" key="1">
    <citation type="submission" date="2014-05" db="EMBL/GenBank/DDBJ databases">
        <authorList>
            <person name="Chronopoulou M."/>
        </authorList>
    </citation>
    <scope>NUCLEOTIDE SEQUENCE</scope>
    <source>
        <tissue evidence="1">Whole organism</tissue>
    </source>
</reference>
<organism evidence="1">
    <name type="scientific">Lepeophtheirus salmonis</name>
    <name type="common">Salmon louse</name>
    <name type="synonym">Caligus salmonis</name>
    <dbReference type="NCBI Taxonomy" id="72036"/>
    <lineage>
        <taxon>Eukaryota</taxon>
        <taxon>Metazoa</taxon>
        <taxon>Ecdysozoa</taxon>
        <taxon>Arthropoda</taxon>
        <taxon>Crustacea</taxon>
        <taxon>Multicrustacea</taxon>
        <taxon>Hexanauplia</taxon>
        <taxon>Copepoda</taxon>
        <taxon>Siphonostomatoida</taxon>
        <taxon>Caligidae</taxon>
        <taxon>Lepeophtheirus</taxon>
    </lineage>
</organism>
<name>A0A0K2UJX3_LEPSM</name>
<accession>A0A0K2UJX3</accession>
<proteinExistence type="predicted"/>
<dbReference type="AlphaFoldDB" id="A0A0K2UJX3"/>
<dbReference type="EMBL" id="HACA01021218">
    <property type="protein sequence ID" value="CDW38579.1"/>
    <property type="molecule type" value="Transcribed_RNA"/>
</dbReference>
<protein>
    <submittedName>
        <fullName evidence="1">Uncharacterized protein</fullName>
    </submittedName>
</protein>
<sequence>MLKNYQLQKCRLRNYIESIKSLFQEYIEKWRPFALSLDVNVVGR</sequence>
<evidence type="ECO:0000313" key="1">
    <source>
        <dbReference type="EMBL" id="CDW38579.1"/>
    </source>
</evidence>